<name>A0A4Y2UDH6_ARAVE</name>
<organism evidence="1 2">
    <name type="scientific">Araneus ventricosus</name>
    <name type="common">Orbweaver spider</name>
    <name type="synonym">Epeira ventricosa</name>
    <dbReference type="NCBI Taxonomy" id="182803"/>
    <lineage>
        <taxon>Eukaryota</taxon>
        <taxon>Metazoa</taxon>
        <taxon>Ecdysozoa</taxon>
        <taxon>Arthropoda</taxon>
        <taxon>Chelicerata</taxon>
        <taxon>Arachnida</taxon>
        <taxon>Araneae</taxon>
        <taxon>Araneomorphae</taxon>
        <taxon>Entelegynae</taxon>
        <taxon>Araneoidea</taxon>
        <taxon>Araneidae</taxon>
        <taxon>Araneus</taxon>
    </lineage>
</organism>
<dbReference type="EMBL" id="BGPR01035855">
    <property type="protein sequence ID" value="GBO10878.1"/>
    <property type="molecule type" value="Genomic_DNA"/>
</dbReference>
<protein>
    <submittedName>
        <fullName evidence="1">Uncharacterized protein</fullName>
    </submittedName>
</protein>
<sequence>MFLKPLLHNYHSEAEVISNIGFCNSSGVWLSILPRSVGLGPVHTGRFVSLKLMGLEDTSKIPYFIIDLDQQVANDTPGKGSINKHLFHILTRYIVQNELVK</sequence>
<reference evidence="1 2" key="1">
    <citation type="journal article" date="2019" name="Sci. Rep.">
        <title>Orb-weaving spider Araneus ventricosus genome elucidates the spidroin gene catalogue.</title>
        <authorList>
            <person name="Kono N."/>
            <person name="Nakamura H."/>
            <person name="Ohtoshi R."/>
            <person name="Moran D.A.P."/>
            <person name="Shinohara A."/>
            <person name="Yoshida Y."/>
            <person name="Fujiwara M."/>
            <person name="Mori M."/>
            <person name="Tomita M."/>
            <person name="Arakawa K."/>
        </authorList>
    </citation>
    <scope>NUCLEOTIDE SEQUENCE [LARGE SCALE GENOMIC DNA]</scope>
</reference>
<proteinExistence type="predicted"/>
<gene>
    <name evidence="1" type="ORF">AVEN_27586_1</name>
</gene>
<keyword evidence="2" id="KW-1185">Reference proteome</keyword>
<evidence type="ECO:0000313" key="2">
    <source>
        <dbReference type="Proteomes" id="UP000499080"/>
    </source>
</evidence>
<accession>A0A4Y2UDH6</accession>
<evidence type="ECO:0000313" key="1">
    <source>
        <dbReference type="EMBL" id="GBO10878.1"/>
    </source>
</evidence>
<dbReference type="Proteomes" id="UP000499080">
    <property type="component" value="Unassembled WGS sequence"/>
</dbReference>
<dbReference type="AlphaFoldDB" id="A0A4Y2UDH6"/>
<comment type="caution">
    <text evidence="1">The sequence shown here is derived from an EMBL/GenBank/DDBJ whole genome shotgun (WGS) entry which is preliminary data.</text>
</comment>